<gene>
    <name evidence="2" type="ORF">E1292_37610</name>
</gene>
<name>A0A4R4UXZ3_9ACTN</name>
<dbReference type="SUPFAM" id="SSF54593">
    <property type="entry name" value="Glyoxalase/Bleomycin resistance protein/Dihydroxybiphenyl dioxygenase"/>
    <property type="match status" value="1"/>
</dbReference>
<keyword evidence="3" id="KW-1185">Reference proteome</keyword>
<dbReference type="PANTHER" id="PTHR35908:SF1">
    <property type="entry name" value="CONSERVED PROTEIN"/>
    <property type="match status" value="1"/>
</dbReference>
<evidence type="ECO:0000259" key="1">
    <source>
        <dbReference type="Pfam" id="PF18029"/>
    </source>
</evidence>
<dbReference type="AlphaFoldDB" id="A0A4R4UXZ3"/>
<dbReference type="Pfam" id="PF18029">
    <property type="entry name" value="Glyoxalase_6"/>
    <property type="match status" value="1"/>
</dbReference>
<dbReference type="PANTHER" id="PTHR35908">
    <property type="entry name" value="HYPOTHETICAL FUSION PROTEIN"/>
    <property type="match status" value="1"/>
</dbReference>
<evidence type="ECO:0000313" key="2">
    <source>
        <dbReference type="EMBL" id="TDC97121.1"/>
    </source>
</evidence>
<protein>
    <submittedName>
        <fullName evidence="2">VOC family protein</fullName>
    </submittedName>
</protein>
<comment type="caution">
    <text evidence="2">The sequence shown here is derived from an EMBL/GenBank/DDBJ whole genome shotgun (WGS) entry which is preliminary data.</text>
</comment>
<evidence type="ECO:0000313" key="3">
    <source>
        <dbReference type="Proteomes" id="UP000295258"/>
    </source>
</evidence>
<sequence length="152" mass="17222">MGLRIGALIVDCRDPGRLARFWAEALDWVITRDEDPEWVVEPPEGSREDCVVADLLFIKVPEPKTSKNRLHFDLRPEHQSVEVARLEGLGATRVDVGQGDHRAWVVMADPEGNEFCVQDRHSPQIRAEWLRRYEAYQPVPSAGAEEVARTPA</sequence>
<dbReference type="Gene3D" id="3.10.180.10">
    <property type="entry name" value="2,3-Dihydroxybiphenyl 1,2-Dioxygenase, domain 1"/>
    <property type="match status" value="1"/>
</dbReference>
<dbReference type="EMBL" id="SMKO01000157">
    <property type="protein sequence ID" value="TDC97121.1"/>
    <property type="molecule type" value="Genomic_DNA"/>
</dbReference>
<accession>A0A4R4UXZ3</accession>
<dbReference type="RefSeq" id="WP_132602609.1">
    <property type="nucleotide sequence ID" value="NZ_SMKO01000157.1"/>
</dbReference>
<dbReference type="InterPro" id="IPR041581">
    <property type="entry name" value="Glyoxalase_6"/>
</dbReference>
<reference evidence="2 3" key="1">
    <citation type="submission" date="2019-03" db="EMBL/GenBank/DDBJ databases">
        <title>Draft genome sequences of novel Actinobacteria.</title>
        <authorList>
            <person name="Sahin N."/>
            <person name="Ay H."/>
            <person name="Saygin H."/>
        </authorList>
    </citation>
    <scope>NUCLEOTIDE SEQUENCE [LARGE SCALE GENOMIC DNA]</scope>
    <source>
        <strain evidence="2 3">KC310</strain>
    </source>
</reference>
<dbReference type="Proteomes" id="UP000295258">
    <property type="component" value="Unassembled WGS sequence"/>
</dbReference>
<dbReference type="InterPro" id="IPR029068">
    <property type="entry name" value="Glyas_Bleomycin-R_OHBP_Dase"/>
</dbReference>
<feature type="domain" description="Glyoxalase-like" evidence="1">
    <location>
        <begin position="8"/>
        <end position="117"/>
    </location>
</feature>
<organism evidence="2 3">
    <name type="scientific">Nonomuraea deserti</name>
    <dbReference type="NCBI Taxonomy" id="1848322"/>
    <lineage>
        <taxon>Bacteria</taxon>
        <taxon>Bacillati</taxon>
        <taxon>Actinomycetota</taxon>
        <taxon>Actinomycetes</taxon>
        <taxon>Streptosporangiales</taxon>
        <taxon>Streptosporangiaceae</taxon>
        <taxon>Nonomuraea</taxon>
    </lineage>
</organism>
<proteinExistence type="predicted"/>
<dbReference type="CDD" id="cd06587">
    <property type="entry name" value="VOC"/>
    <property type="match status" value="1"/>
</dbReference>